<protein>
    <submittedName>
        <fullName evidence="3">Uncharacterized protein</fullName>
    </submittedName>
</protein>
<accession>A0A815Q079</accession>
<dbReference type="PANTHER" id="PTHR46124">
    <property type="entry name" value="D-AMINOACYL-TRNA DEACYLASE"/>
    <property type="match status" value="1"/>
</dbReference>
<feature type="binding site" evidence="2">
    <location>
        <position position="158"/>
    </location>
    <ligand>
        <name>a divalent metal cation</name>
        <dbReference type="ChEBI" id="CHEBI:60240"/>
        <label>2</label>
    </ligand>
</feature>
<dbReference type="EMBL" id="CAJNOT010005127">
    <property type="protein sequence ID" value="CAF1456143.1"/>
    <property type="molecule type" value="Genomic_DNA"/>
</dbReference>
<evidence type="ECO:0000313" key="3">
    <source>
        <dbReference type="EMBL" id="CAF1456143.1"/>
    </source>
</evidence>
<evidence type="ECO:0000256" key="2">
    <source>
        <dbReference type="PIRSR" id="PIRSR005902-1"/>
    </source>
</evidence>
<dbReference type="GO" id="GO:0016788">
    <property type="term" value="F:hydrolase activity, acting on ester bonds"/>
    <property type="evidence" value="ECO:0007669"/>
    <property type="project" value="InterPro"/>
</dbReference>
<dbReference type="Proteomes" id="UP000663864">
    <property type="component" value="Unassembled WGS sequence"/>
</dbReference>
<dbReference type="GO" id="GO:0046872">
    <property type="term" value="F:metal ion binding"/>
    <property type="evidence" value="ECO:0007669"/>
    <property type="project" value="UniProtKB-KW"/>
</dbReference>
<organism evidence="3 4">
    <name type="scientific">Rotaria sordida</name>
    <dbReference type="NCBI Taxonomy" id="392033"/>
    <lineage>
        <taxon>Eukaryota</taxon>
        <taxon>Metazoa</taxon>
        <taxon>Spiralia</taxon>
        <taxon>Gnathifera</taxon>
        <taxon>Rotifera</taxon>
        <taxon>Eurotatoria</taxon>
        <taxon>Bdelloidea</taxon>
        <taxon>Philodinida</taxon>
        <taxon>Philodinidae</taxon>
        <taxon>Rotaria</taxon>
    </lineage>
</organism>
<dbReference type="PIRSF" id="PIRSF005902">
    <property type="entry name" value="DNase_TatD"/>
    <property type="match status" value="1"/>
</dbReference>
<dbReference type="AlphaFoldDB" id="A0A815Q079"/>
<sequence length="301" mass="35368">MNGICENSLYSICRCKNGYHLPIASPLYDGHCHVDLFFRYGLDKNNFNAYVSNGRKIILIDNRHQYYRWFIDYELKHPNVTIYTTFGIHPKYLPTHIDDVFKKLEVIFKNNFNNTMINVGIGECGLDETSNYAFELQLIVFRKQLKLAFELNLPIVLHGRGNDAFNLMFHELTLHLSSTHKIHWHCVNQRSNLDIITRFLNHFKHSYIGINCSIFGQDDMESQNIFYKWLLSFENILSRIIIETGYPFLKPSILQYTQYNPISGIICTAQQLVNILRKKNINATKIIDQSNKNIQEMYRVN</sequence>
<evidence type="ECO:0000256" key="1">
    <source>
        <dbReference type="ARBA" id="ARBA00009275"/>
    </source>
</evidence>
<gene>
    <name evidence="3" type="ORF">ZHD862_LOCUS35483</name>
</gene>
<feature type="binding site" evidence="2">
    <location>
        <position position="123"/>
    </location>
    <ligand>
        <name>a divalent metal cation</name>
        <dbReference type="ChEBI" id="CHEBI:60240"/>
        <label>1</label>
    </ligand>
</feature>
<comment type="caution">
    <text evidence="3">The sequence shown here is derived from an EMBL/GenBank/DDBJ whole genome shotgun (WGS) entry which is preliminary data.</text>
</comment>
<feature type="binding site" evidence="2">
    <location>
        <position position="33"/>
    </location>
    <ligand>
        <name>a divalent metal cation</name>
        <dbReference type="ChEBI" id="CHEBI:60240"/>
        <label>1</label>
    </ligand>
</feature>
<keyword evidence="2" id="KW-0479">Metal-binding</keyword>
<dbReference type="Pfam" id="PF01026">
    <property type="entry name" value="TatD_DNase"/>
    <property type="match status" value="1"/>
</dbReference>
<reference evidence="3" key="1">
    <citation type="submission" date="2021-02" db="EMBL/GenBank/DDBJ databases">
        <authorList>
            <person name="Nowell W R."/>
        </authorList>
    </citation>
    <scope>NUCLEOTIDE SEQUENCE</scope>
</reference>
<feature type="binding site" evidence="2">
    <location>
        <position position="31"/>
    </location>
    <ligand>
        <name>a divalent metal cation</name>
        <dbReference type="ChEBI" id="CHEBI:60240"/>
        <label>1</label>
    </ligand>
</feature>
<comment type="similarity">
    <text evidence="1">Belongs to the metallo-dependent hydrolases superfamily. TatD-type hydrolase family.</text>
</comment>
<dbReference type="SUPFAM" id="SSF51556">
    <property type="entry name" value="Metallo-dependent hydrolases"/>
    <property type="match status" value="1"/>
</dbReference>
<evidence type="ECO:0000313" key="4">
    <source>
        <dbReference type="Proteomes" id="UP000663864"/>
    </source>
</evidence>
<dbReference type="InterPro" id="IPR032466">
    <property type="entry name" value="Metal_Hydrolase"/>
</dbReference>
<name>A0A815Q079_9BILA</name>
<dbReference type="PANTHER" id="PTHR46124:SF2">
    <property type="entry name" value="D-AMINOACYL-TRNA DEACYLASE"/>
    <property type="match status" value="1"/>
</dbReference>
<dbReference type="InterPro" id="IPR001130">
    <property type="entry name" value="TatD-like"/>
</dbReference>
<dbReference type="Gene3D" id="3.20.20.140">
    <property type="entry name" value="Metal-dependent hydrolases"/>
    <property type="match status" value="1"/>
</dbReference>
<feature type="binding site" evidence="2">
    <location>
        <position position="183"/>
    </location>
    <ligand>
        <name>a divalent metal cation</name>
        <dbReference type="ChEBI" id="CHEBI:60240"/>
        <label>2</label>
    </ligand>
</feature>
<proteinExistence type="inferred from homology"/>